<organism evidence="1 2">
    <name type="scientific">Caenorhabditis bovis</name>
    <dbReference type="NCBI Taxonomy" id="2654633"/>
    <lineage>
        <taxon>Eukaryota</taxon>
        <taxon>Metazoa</taxon>
        <taxon>Ecdysozoa</taxon>
        <taxon>Nematoda</taxon>
        <taxon>Chromadorea</taxon>
        <taxon>Rhabditida</taxon>
        <taxon>Rhabditina</taxon>
        <taxon>Rhabditomorpha</taxon>
        <taxon>Rhabditoidea</taxon>
        <taxon>Rhabditidae</taxon>
        <taxon>Peloderinae</taxon>
        <taxon>Caenorhabditis</taxon>
    </lineage>
</organism>
<dbReference type="EMBL" id="CADEPM010000011">
    <property type="protein sequence ID" value="CAB3410519.1"/>
    <property type="molecule type" value="Genomic_DNA"/>
</dbReference>
<dbReference type="PANTHER" id="PTHR36936:SF2">
    <property type="entry name" value="C2H2-TYPE DOMAIN-CONTAINING PROTEIN"/>
    <property type="match status" value="1"/>
</dbReference>
<keyword evidence="2" id="KW-1185">Reference proteome</keyword>
<dbReference type="PANTHER" id="PTHR36936">
    <property type="entry name" value="PROTEIN CBG25168"/>
    <property type="match status" value="1"/>
</dbReference>
<evidence type="ECO:0000313" key="2">
    <source>
        <dbReference type="Proteomes" id="UP000494206"/>
    </source>
</evidence>
<proteinExistence type="predicted"/>
<dbReference type="AlphaFoldDB" id="A0A8S1FEM6"/>
<evidence type="ECO:0000313" key="1">
    <source>
        <dbReference type="EMBL" id="CAB3410519.1"/>
    </source>
</evidence>
<name>A0A8S1FEM6_9PELO</name>
<comment type="caution">
    <text evidence="1">The sequence shown here is derived from an EMBL/GenBank/DDBJ whole genome shotgun (WGS) entry which is preliminary data.</text>
</comment>
<sequence>MIENGFLLTDSAIWRRILLLCIKKTSKKENGPKYPLFNSFGSTNKLPKAEFIEEYDKLCEQFNGITPRVIGQLNKQKLYLACDFCKCRIKTHSSLASHVFSRAHGAILKETCEASKEDLEYWKRFIEEARSFKIAKVEIPLFNYLADIRPGENDWEFEKEYDKLAKRLSNIRLNYIAKVNTEKRLRLNCEYCINKCGKMVTYNSYHLIAQHVFSRKHGEMLKKRMLVSKTDVEYWRNFIEKAEQIAESDVLPKRRMLRPAEKKKKQTSGKRLLEEFLIVDVPVKAGFPIFSLDRLPNQVGVFHRFSSSYLTGLIKM</sequence>
<protein>
    <submittedName>
        <fullName evidence="1">Uncharacterized protein</fullName>
    </submittedName>
</protein>
<dbReference type="Proteomes" id="UP000494206">
    <property type="component" value="Unassembled WGS sequence"/>
</dbReference>
<reference evidence="1 2" key="1">
    <citation type="submission" date="2020-04" db="EMBL/GenBank/DDBJ databases">
        <authorList>
            <person name="Laetsch R D."/>
            <person name="Stevens L."/>
            <person name="Kumar S."/>
            <person name="Blaxter L. M."/>
        </authorList>
    </citation>
    <scope>NUCLEOTIDE SEQUENCE [LARGE SCALE GENOMIC DNA]</scope>
</reference>
<gene>
    <name evidence="1" type="ORF">CBOVIS_LOCUS12038</name>
</gene>
<accession>A0A8S1FEM6</accession>